<comment type="caution">
    <text evidence="3">The sequence shown here is derived from an EMBL/GenBank/DDBJ whole genome shotgun (WGS) entry which is preliminary data.</text>
</comment>
<evidence type="ECO:0000256" key="1">
    <source>
        <dbReference type="ARBA" id="ARBA00023125"/>
    </source>
</evidence>
<feature type="domain" description="OmpR/PhoB-type" evidence="2">
    <location>
        <begin position="29"/>
        <end position="106"/>
    </location>
</feature>
<dbReference type="Proteomes" id="UP000268615">
    <property type="component" value="Unassembled WGS sequence"/>
</dbReference>
<dbReference type="InterPro" id="IPR016032">
    <property type="entry name" value="Sig_transdc_resp-reg_C-effctor"/>
</dbReference>
<name>A0A3N5EEQ2_9ENTR</name>
<keyword evidence="4" id="KW-1185">Reference proteome</keyword>
<accession>A0A3N5EEQ2</accession>
<dbReference type="Pfam" id="PF00486">
    <property type="entry name" value="Trans_reg_C"/>
    <property type="match status" value="1"/>
</dbReference>
<dbReference type="SMART" id="SM00862">
    <property type="entry name" value="Trans_reg_C"/>
    <property type="match status" value="1"/>
</dbReference>
<dbReference type="OrthoDB" id="6516742at2"/>
<protein>
    <recommendedName>
        <fullName evidence="2">OmpR/PhoB-type domain-containing protein</fullName>
    </recommendedName>
</protein>
<dbReference type="RefSeq" id="WP_124023164.1">
    <property type="nucleotide sequence ID" value="NZ_RPOH01000017.1"/>
</dbReference>
<dbReference type="EMBL" id="RPOH01000017">
    <property type="protein sequence ID" value="RPH29642.1"/>
    <property type="molecule type" value="Genomic_DNA"/>
</dbReference>
<gene>
    <name evidence="3" type="ORF">EHN07_05425</name>
</gene>
<dbReference type="GO" id="GO:0000160">
    <property type="term" value="P:phosphorelay signal transduction system"/>
    <property type="evidence" value="ECO:0007669"/>
    <property type="project" value="InterPro"/>
</dbReference>
<dbReference type="InterPro" id="IPR001867">
    <property type="entry name" value="OmpR/PhoB-type_DNA-bd"/>
</dbReference>
<proteinExistence type="predicted"/>
<dbReference type="SUPFAM" id="SSF46894">
    <property type="entry name" value="C-terminal effector domain of the bipartite response regulators"/>
    <property type="match status" value="1"/>
</dbReference>
<dbReference type="AlphaFoldDB" id="A0A3N5EEQ2"/>
<reference evidence="3 4" key="1">
    <citation type="submission" date="2018-11" db="EMBL/GenBank/DDBJ databases">
        <title>Draft genome sequence of Buttiauxella warmboldiae CCUG 35512.</title>
        <authorList>
            <person name="Salva-Serra F."/>
            <person name="Marathe N."/>
            <person name="Moore E."/>
            <person name="Svensson L."/>
            <person name="Engstrom-Jakobsson H."/>
        </authorList>
    </citation>
    <scope>NUCLEOTIDE SEQUENCE [LARGE SCALE GENOMIC DNA]</scope>
    <source>
        <strain evidence="3 4">CCUG 35512</strain>
    </source>
</reference>
<sequence length="251" mass="29209">MIPDTDNYLIEKKVVFSLSDGILQNTTTQDKISLKRTVALCLYFLIKNQNSIKTQNEIMEFAWGNDYRQTSFNTFYQTILILRKAFNTLGLDKPIIVTIPRKGVIIYSDILIEIFTTQIDETINIKKTNNLSLLKRIENISLLKTKMALISLLTPFLIYLLLHNDTQEQFEKYQLMGKTKNNCSYYFNKSLGGYSRHYKFINKYYDICAPKSHVYITANENILNISAFICTARLDDFENNSCSSLYLPEFQ</sequence>
<evidence type="ECO:0000313" key="3">
    <source>
        <dbReference type="EMBL" id="RPH29642.1"/>
    </source>
</evidence>
<dbReference type="InterPro" id="IPR036388">
    <property type="entry name" value="WH-like_DNA-bd_sf"/>
</dbReference>
<evidence type="ECO:0000313" key="4">
    <source>
        <dbReference type="Proteomes" id="UP000268615"/>
    </source>
</evidence>
<dbReference type="GO" id="GO:0003677">
    <property type="term" value="F:DNA binding"/>
    <property type="evidence" value="ECO:0007669"/>
    <property type="project" value="UniProtKB-KW"/>
</dbReference>
<organism evidence="3 4">
    <name type="scientific">Buttiauxella warmboldiae</name>
    <dbReference type="NCBI Taxonomy" id="82993"/>
    <lineage>
        <taxon>Bacteria</taxon>
        <taxon>Pseudomonadati</taxon>
        <taxon>Pseudomonadota</taxon>
        <taxon>Gammaproteobacteria</taxon>
        <taxon>Enterobacterales</taxon>
        <taxon>Enterobacteriaceae</taxon>
        <taxon>Buttiauxella</taxon>
    </lineage>
</organism>
<keyword evidence="1" id="KW-0238">DNA-binding</keyword>
<evidence type="ECO:0000259" key="2">
    <source>
        <dbReference type="SMART" id="SM00862"/>
    </source>
</evidence>
<dbReference type="GO" id="GO:0006355">
    <property type="term" value="P:regulation of DNA-templated transcription"/>
    <property type="evidence" value="ECO:0007669"/>
    <property type="project" value="InterPro"/>
</dbReference>
<dbReference type="Gene3D" id="1.10.10.10">
    <property type="entry name" value="Winged helix-like DNA-binding domain superfamily/Winged helix DNA-binding domain"/>
    <property type="match status" value="1"/>
</dbReference>